<feature type="region of interest" description="Disordered" evidence="1">
    <location>
        <begin position="14"/>
        <end position="46"/>
    </location>
</feature>
<name>A0A412AVV8_9FIRM</name>
<evidence type="ECO:0000256" key="1">
    <source>
        <dbReference type="SAM" id="MobiDB-lite"/>
    </source>
</evidence>
<dbReference type="Proteomes" id="UP000284751">
    <property type="component" value="Unassembled WGS sequence"/>
</dbReference>
<feature type="compositionally biased region" description="Low complexity" evidence="1">
    <location>
        <begin position="105"/>
        <end position="118"/>
    </location>
</feature>
<organism evidence="2 3">
    <name type="scientific">[Clostridium] leptum</name>
    <dbReference type="NCBI Taxonomy" id="1535"/>
    <lineage>
        <taxon>Bacteria</taxon>
        <taxon>Bacillati</taxon>
        <taxon>Bacillota</taxon>
        <taxon>Clostridia</taxon>
        <taxon>Eubacteriales</taxon>
        <taxon>Oscillospiraceae</taxon>
        <taxon>Oscillospiraceae incertae sedis</taxon>
    </lineage>
</organism>
<evidence type="ECO:0000313" key="3">
    <source>
        <dbReference type="Proteomes" id="UP000284751"/>
    </source>
</evidence>
<gene>
    <name evidence="2" type="ORF">DWY99_10010</name>
</gene>
<reference evidence="2 3" key="1">
    <citation type="submission" date="2018-08" db="EMBL/GenBank/DDBJ databases">
        <title>A genome reference for cultivated species of the human gut microbiota.</title>
        <authorList>
            <person name="Zou Y."/>
            <person name="Xue W."/>
            <person name="Luo G."/>
        </authorList>
    </citation>
    <scope>NUCLEOTIDE SEQUENCE [LARGE SCALE GENOMIC DNA]</scope>
    <source>
        <strain evidence="2 3">AF28-26</strain>
    </source>
</reference>
<feature type="region of interest" description="Disordered" evidence="1">
    <location>
        <begin position="103"/>
        <end position="122"/>
    </location>
</feature>
<proteinExistence type="predicted"/>
<evidence type="ECO:0000313" key="2">
    <source>
        <dbReference type="EMBL" id="RGQ38180.1"/>
    </source>
</evidence>
<accession>A0A412AVV8</accession>
<protein>
    <submittedName>
        <fullName evidence="2">Uncharacterized protein</fullName>
    </submittedName>
</protein>
<sequence>MKPGKLSEIFNFPRSSRGATCKGSAPQKPSFQTPVETAPPKKRRPFTNHRAVCGAKVSNQVLFMILTSSMLPDFSDNYGFQDFTAGALSRSVPFYRALTSAPLDSPHSISNSSHSQQNGRASDCDRYPRNIIRFQFWRGHCGSLCCPAQIRRFTGIVMTRWQGPGAA</sequence>
<dbReference type="AlphaFoldDB" id="A0A412AVV8"/>
<dbReference type="EMBL" id="QRTC01000041">
    <property type="protein sequence ID" value="RGQ38180.1"/>
    <property type="molecule type" value="Genomic_DNA"/>
</dbReference>
<comment type="caution">
    <text evidence="2">The sequence shown here is derived from an EMBL/GenBank/DDBJ whole genome shotgun (WGS) entry which is preliminary data.</text>
</comment>